<accession>A0A2P6NPB3</accession>
<keyword evidence="1" id="KW-1133">Transmembrane helix</keyword>
<feature type="transmembrane region" description="Helical" evidence="1">
    <location>
        <begin position="155"/>
        <end position="175"/>
    </location>
</feature>
<keyword evidence="1" id="KW-0472">Membrane</keyword>
<sequence length="176" mass="19493">MSEADAARIRREKILAAKDKRLKYIFNEVETPKLSAEEEERAKLAAALAEREATSMNTSDPHDEVAGGGLMGTNERTAVSSRSTWDDFNRTITAVMLAFVLGFTSLYDSHSGFVITLALIFALTTVEYIFWFVKTGISPNLIEVGKLIIFNGKKIFNDFIVTIISFLAAVAIRHAL</sequence>
<keyword evidence="1" id="KW-0812">Transmembrane</keyword>
<keyword evidence="3" id="KW-1185">Reference proteome</keyword>
<feature type="transmembrane region" description="Helical" evidence="1">
    <location>
        <begin position="113"/>
        <end position="134"/>
    </location>
</feature>
<evidence type="ECO:0000313" key="2">
    <source>
        <dbReference type="EMBL" id="PRP85794.1"/>
    </source>
</evidence>
<dbReference type="EMBL" id="MDYQ01000039">
    <property type="protein sequence ID" value="PRP85794.1"/>
    <property type="molecule type" value="Genomic_DNA"/>
</dbReference>
<name>A0A2P6NPB3_9EUKA</name>
<dbReference type="InParanoid" id="A0A2P6NPB3"/>
<comment type="caution">
    <text evidence="2">The sequence shown here is derived from an EMBL/GenBank/DDBJ whole genome shotgun (WGS) entry which is preliminary data.</text>
</comment>
<feature type="transmembrane region" description="Helical" evidence="1">
    <location>
        <begin position="88"/>
        <end position="107"/>
    </location>
</feature>
<gene>
    <name evidence="2" type="ORF">PROFUN_05986</name>
</gene>
<reference evidence="2 3" key="1">
    <citation type="journal article" date="2018" name="Genome Biol. Evol.">
        <title>Multiple Roots of Fruiting Body Formation in Amoebozoa.</title>
        <authorList>
            <person name="Hillmann F."/>
            <person name="Forbes G."/>
            <person name="Novohradska S."/>
            <person name="Ferling I."/>
            <person name="Riege K."/>
            <person name="Groth M."/>
            <person name="Westermann M."/>
            <person name="Marz M."/>
            <person name="Spaller T."/>
            <person name="Winckler T."/>
            <person name="Schaap P."/>
            <person name="Glockner G."/>
        </authorList>
    </citation>
    <scope>NUCLEOTIDE SEQUENCE [LARGE SCALE GENOMIC DNA]</scope>
    <source>
        <strain evidence="2 3">Jena</strain>
    </source>
</reference>
<dbReference type="Proteomes" id="UP000241769">
    <property type="component" value="Unassembled WGS sequence"/>
</dbReference>
<organism evidence="2 3">
    <name type="scientific">Planoprotostelium fungivorum</name>
    <dbReference type="NCBI Taxonomy" id="1890364"/>
    <lineage>
        <taxon>Eukaryota</taxon>
        <taxon>Amoebozoa</taxon>
        <taxon>Evosea</taxon>
        <taxon>Variosea</taxon>
        <taxon>Cavosteliida</taxon>
        <taxon>Cavosteliaceae</taxon>
        <taxon>Planoprotostelium</taxon>
    </lineage>
</organism>
<proteinExistence type="predicted"/>
<dbReference type="AlphaFoldDB" id="A0A2P6NPB3"/>
<evidence type="ECO:0000256" key="1">
    <source>
        <dbReference type="SAM" id="Phobius"/>
    </source>
</evidence>
<evidence type="ECO:0000313" key="3">
    <source>
        <dbReference type="Proteomes" id="UP000241769"/>
    </source>
</evidence>
<protein>
    <submittedName>
        <fullName evidence="2">Uncharacterized protein</fullName>
    </submittedName>
</protein>